<dbReference type="InterPro" id="IPR046076">
    <property type="entry name" value="DUF6094"/>
</dbReference>
<name>A0A0N8PPZ3_9BACL</name>
<dbReference type="AlphaFoldDB" id="A0A0N8PPZ3"/>
<organism evidence="2 3">
    <name type="scientific">Alicyclobacillus ferrooxydans</name>
    <dbReference type="NCBI Taxonomy" id="471514"/>
    <lineage>
        <taxon>Bacteria</taxon>
        <taxon>Bacillati</taxon>
        <taxon>Bacillota</taxon>
        <taxon>Bacilli</taxon>
        <taxon>Bacillales</taxon>
        <taxon>Alicyclobacillaceae</taxon>
        <taxon>Alicyclobacillus</taxon>
    </lineage>
</organism>
<keyword evidence="3" id="KW-1185">Reference proteome</keyword>
<sequence length="373" mass="41731">MHIWTEGEILYVAGAWREGTMRNEGVAKMGYYPTPLTMMMKIKSRLTCTGACRLMDPCCGEGDALAELASMSSGFESMTYGIELDGHRAQAAQDKIHHVVHCGYERARVEQASMQLLFLNPPYDAQSGLGGLEMRKELIFLRDLSKLLAPDGVLVFVIPRYTLGPEMVNALFQRFTNLAVYRFDDDEYQAFRQVVIFGQRRKKNLTSAKALSDTERQMKNEMLMFGKDMEQSMPYLDEPDGRMWLVPPAVDIAVPILFRGYVLDEAELCLDLAQSDVFKIADNLLLSTDAQASLKRPLLPFRRTHMATLISAGALNGAVGVGADRHMVVGMTRKIVNRDIVRNEDGSETVIDTESYVTAVRTIQPDGTILDLQ</sequence>
<comment type="caution">
    <text evidence="2">The sequence shown here is derived from an EMBL/GenBank/DDBJ whole genome shotgun (WGS) entry which is preliminary data.</text>
</comment>
<dbReference type="OrthoDB" id="1843260at2"/>
<protein>
    <recommendedName>
        <fullName evidence="1">DUF6094 domain-containing protein</fullName>
    </recommendedName>
</protein>
<proteinExistence type="predicted"/>
<gene>
    <name evidence="2" type="ORF">AN477_01915</name>
</gene>
<dbReference type="SUPFAM" id="SSF53335">
    <property type="entry name" value="S-adenosyl-L-methionine-dependent methyltransferases"/>
    <property type="match status" value="1"/>
</dbReference>
<dbReference type="PATRIC" id="fig|471514.4.peg.391"/>
<dbReference type="RefSeq" id="WP_054967479.1">
    <property type="nucleotide sequence ID" value="NZ_LJCO01000008.1"/>
</dbReference>
<dbReference type="EMBL" id="LJCO01000008">
    <property type="protein sequence ID" value="KPV45685.1"/>
    <property type="molecule type" value="Genomic_DNA"/>
</dbReference>
<dbReference type="Pfam" id="PF19587">
    <property type="entry name" value="DUF6094"/>
    <property type="match status" value="1"/>
</dbReference>
<dbReference type="PRINTS" id="PR00507">
    <property type="entry name" value="N12N6MTFRASE"/>
</dbReference>
<feature type="domain" description="DUF6094" evidence="1">
    <location>
        <begin position="27"/>
        <end position="206"/>
    </location>
</feature>
<evidence type="ECO:0000313" key="3">
    <source>
        <dbReference type="Proteomes" id="UP000050482"/>
    </source>
</evidence>
<dbReference type="STRING" id="471514.AN477_01915"/>
<dbReference type="Gene3D" id="3.40.50.150">
    <property type="entry name" value="Vaccinia Virus protein VP39"/>
    <property type="match status" value="1"/>
</dbReference>
<reference evidence="2 3" key="1">
    <citation type="submission" date="2015-09" db="EMBL/GenBank/DDBJ databases">
        <title>Draft genome sequence of Alicyclobacillus ferrooxydans DSM 22381.</title>
        <authorList>
            <person name="Hemp J."/>
        </authorList>
    </citation>
    <scope>NUCLEOTIDE SEQUENCE [LARGE SCALE GENOMIC DNA]</scope>
    <source>
        <strain evidence="2 3">TC-34</strain>
    </source>
</reference>
<evidence type="ECO:0000313" key="2">
    <source>
        <dbReference type="EMBL" id="KPV45685.1"/>
    </source>
</evidence>
<accession>A0A0N8PPZ3</accession>
<dbReference type="Proteomes" id="UP000050482">
    <property type="component" value="Unassembled WGS sequence"/>
</dbReference>
<evidence type="ECO:0000259" key="1">
    <source>
        <dbReference type="Pfam" id="PF19587"/>
    </source>
</evidence>
<dbReference type="InterPro" id="IPR029063">
    <property type="entry name" value="SAM-dependent_MTases_sf"/>
</dbReference>